<dbReference type="Proteomes" id="UP001597548">
    <property type="component" value="Unassembled WGS sequence"/>
</dbReference>
<evidence type="ECO:0000313" key="2">
    <source>
        <dbReference type="Proteomes" id="UP001597548"/>
    </source>
</evidence>
<reference evidence="2" key="1">
    <citation type="journal article" date="2019" name="Int. J. Syst. Evol. Microbiol.">
        <title>The Global Catalogue of Microorganisms (GCM) 10K type strain sequencing project: providing services to taxonomists for standard genome sequencing and annotation.</title>
        <authorList>
            <consortium name="The Broad Institute Genomics Platform"/>
            <consortium name="The Broad Institute Genome Sequencing Center for Infectious Disease"/>
            <person name="Wu L."/>
            <person name="Ma J."/>
        </authorList>
    </citation>
    <scope>NUCLEOTIDE SEQUENCE [LARGE SCALE GENOMIC DNA]</scope>
    <source>
        <strain evidence="2">KCTC 32514</strain>
    </source>
</reference>
<dbReference type="RefSeq" id="WP_194508494.1">
    <property type="nucleotide sequence ID" value="NZ_JADILU010000005.1"/>
</dbReference>
<organism evidence="1 2">
    <name type="scientific">Psychroserpens luteus</name>
    <dbReference type="NCBI Taxonomy" id="1434066"/>
    <lineage>
        <taxon>Bacteria</taxon>
        <taxon>Pseudomonadati</taxon>
        <taxon>Bacteroidota</taxon>
        <taxon>Flavobacteriia</taxon>
        <taxon>Flavobacteriales</taxon>
        <taxon>Flavobacteriaceae</taxon>
        <taxon>Psychroserpens</taxon>
    </lineage>
</organism>
<comment type="caution">
    <text evidence="1">The sequence shown here is derived from an EMBL/GenBank/DDBJ whole genome shotgun (WGS) entry which is preliminary data.</text>
</comment>
<accession>A0ABW5ZPR8</accession>
<protein>
    <submittedName>
        <fullName evidence="1">Uncharacterized protein</fullName>
    </submittedName>
</protein>
<proteinExistence type="predicted"/>
<dbReference type="EMBL" id="JBHUOS010000002">
    <property type="protein sequence ID" value="MFD2914998.1"/>
    <property type="molecule type" value="Genomic_DNA"/>
</dbReference>
<evidence type="ECO:0000313" key="1">
    <source>
        <dbReference type="EMBL" id="MFD2914998.1"/>
    </source>
</evidence>
<keyword evidence="2" id="KW-1185">Reference proteome</keyword>
<name>A0ABW5ZPR8_9FLAO</name>
<sequence length="113" mass="13429">MKTRFFFGIIFLLLQVGGIAYARFVPERFFCWAPYDSHTLFETLVTIDGKTLTQQEAEARYKYKMRGWEQRSIDNVFSLISQYEDTYGKDDNAKVTVKYSTNGHPEKEWTYKR</sequence>
<gene>
    <name evidence="1" type="ORF">ACFS29_05060</name>
</gene>